<evidence type="ECO:0000313" key="1">
    <source>
        <dbReference type="EMBL" id="KYG63965.1"/>
    </source>
</evidence>
<reference evidence="1 2" key="1">
    <citation type="submission" date="2016-03" db="EMBL/GenBank/DDBJ databases">
        <authorList>
            <person name="Ploux O."/>
        </authorList>
    </citation>
    <scope>NUCLEOTIDE SEQUENCE [LARGE SCALE GENOMIC DNA]</scope>
    <source>
        <strain evidence="1 2">R0</strain>
    </source>
</reference>
<dbReference type="EMBL" id="LUKE01000003">
    <property type="protein sequence ID" value="KYG63965.1"/>
    <property type="molecule type" value="Genomic_DNA"/>
</dbReference>
<sequence>MDVDFVLTLRQSDFELAEKALGNIGLKSRLPIRAEDIIKMRKEYIEQRNLIAWSFVDYSNPSRQVDILITKDLKKMKTQKISVAGRKITVATLQEILKMKEEAGRPQDLIDITNIKEKLSGKK</sequence>
<keyword evidence="2" id="KW-1185">Reference proteome</keyword>
<evidence type="ECO:0000313" key="2">
    <source>
        <dbReference type="Proteomes" id="UP000075320"/>
    </source>
</evidence>
<dbReference type="AlphaFoldDB" id="A0A150WK59"/>
<accession>A0A150WK59</accession>
<dbReference type="Gene3D" id="3.30.460.40">
    <property type="match status" value="1"/>
</dbReference>
<protein>
    <submittedName>
        <fullName evidence="1">Uncharacterized protein</fullName>
    </submittedName>
</protein>
<proteinExistence type="predicted"/>
<gene>
    <name evidence="1" type="ORF">AZI86_14240</name>
</gene>
<organism evidence="1 2">
    <name type="scientific">Bdellovibrio bacteriovorus</name>
    <dbReference type="NCBI Taxonomy" id="959"/>
    <lineage>
        <taxon>Bacteria</taxon>
        <taxon>Pseudomonadati</taxon>
        <taxon>Bdellovibrionota</taxon>
        <taxon>Bdellovibrionia</taxon>
        <taxon>Bdellovibrionales</taxon>
        <taxon>Pseudobdellovibrionaceae</taxon>
        <taxon>Bdellovibrio</taxon>
    </lineage>
</organism>
<comment type="caution">
    <text evidence="1">The sequence shown here is derived from an EMBL/GenBank/DDBJ whole genome shotgun (WGS) entry which is preliminary data.</text>
</comment>
<dbReference type="Proteomes" id="UP000075320">
    <property type="component" value="Unassembled WGS sequence"/>
</dbReference>
<name>A0A150WK59_BDEBC</name>